<dbReference type="EMBL" id="RXHU01000022">
    <property type="protein sequence ID" value="RTE10128.1"/>
    <property type="molecule type" value="Genomic_DNA"/>
</dbReference>
<dbReference type="AlphaFoldDB" id="A0A430JGI3"/>
<dbReference type="InterPro" id="IPR002178">
    <property type="entry name" value="PTS_EIIA_type-2_dom"/>
</dbReference>
<evidence type="ECO:0000313" key="10">
    <source>
        <dbReference type="Proteomes" id="UP000276128"/>
    </source>
</evidence>
<dbReference type="PANTHER" id="PTHR30185:SF18">
    <property type="entry name" value="TRANSCRIPTIONAL REGULATOR MTLR"/>
    <property type="match status" value="1"/>
</dbReference>
<dbReference type="RefSeq" id="WP_126140710.1">
    <property type="nucleotide sequence ID" value="NZ_RXHU01000022.1"/>
</dbReference>
<evidence type="ECO:0000259" key="6">
    <source>
        <dbReference type="PROSITE" id="PS51094"/>
    </source>
</evidence>
<feature type="domain" description="PRD" evidence="8">
    <location>
        <begin position="299"/>
        <end position="404"/>
    </location>
</feature>
<proteinExistence type="predicted"/>
<dbReference type="InterPro" id="IPR013196">
    <property type="entry name" value="HTH_11"/>
</dbReference>
<dbReference type="GO" id="GO:0006355">
    <property type="term" value="P:regulation of DNA-templated transcription"/>
    <property type="evidence" value="ECO:0007669"/>
    <property type="project" value="InterPro"/>
</dbReference>
<keyword evidence="5" id="KW-0804">Transcription</keyword>
<reference evidence="9 10" key="1">
    <citation type="submission" date="2018-12" db="EMBL/GenBank/DDBJ databases">
        <title>Bacillus ochoae sp. nov., Paenibacillus whitsoniae sp. nov., Paenibacillus spiritus sp. nov. Isolated from the Mars Exploration Rover during spacecraft assembly.</title>
        <authorList>
            <person name="Seuylemezian A."/>
            <person name="Vaishampayan P."/>
        </authorList>
    </citation>
    <scope>NUCLEOTIDE SEQUENCE [LARGE SCALE GENOMIC DNA]</scope>
    <source>
        <strain evidence="9 10">MER 54</strain>
    </source>
</reference>
<dbReference type="InterPro" id="IPR016152">
    <property type="entry name" value="PTrfase/Anion_transptr"/>
</dbReference>
<dbReference type="InterPro" id="IPR011608">
    <property type="entry name" value="PRD"/>
</dbReference>
<keyword evidence="3" id="KW-0805">Transcription regulation</keyword>
<dbReference type="PROSITE" id="PS51094">
    <property type="entry name" value="PTS_EIIA_TYPE_2"/>
    <property type="match status" value="1"/>
</dbReference>
<dbReference type="InterPro" id="IPR036634">
    <property type="entry name" value="PRD_sf"/>
</dbReference>
<comment type="caution">
    <text evidence="9">The sequence shown here is derived from an EMBL/GenBank/DDBJ whole genome shotgun (WGS) entry which is preliminary data.</text>
</comment>
<keyword evidence="10" id="KW-1185">Reference proteome</keyword>
<evidence type="ECO:0000313" key="9">
    <source>
        <dbReference type="EMBL" id="RTE10128.1"/>
    </source>
</evidence>
<dbReference type="CDD" id="cd05568">
    <property type="entry name" value="PTS_IIB_bgl_like"/>
    <property type="match status" value="1"/>
</dbReference>
<dbReference type="InterPro" id="IPR011991">
    <property type="entry name" value="ArsR-like_HTH"/>
</dbReference>
<dbReference type="InterPro" id="IPR036095">
    <property type="entry name" value="PTS_EIIB-like_sf"/>
</dbReference>
<dbReference type="InterPro" id="IPR036390">
    <property type="entry name" value="WH_DNA-bd_sf"/>
</dbReference>
<dbReference type="Gene3D" id="3.40.930.10">
    <property type="entry name" value="Mannitol-specific EII, Chain A"/>
    <property type="match status" value="1"/>
</dbReference>
<evidence type="ECO:0000256" key="3">
    <source>
        <dbReference type="ARBA" id="ARBA00023015"/>
    </source>
</evidence>
<dbReference type="SUPFAM" id="SSF55804">
    <property type="entry name" value="Phoshotransferase/anion transport protein"/>
    <property type="match status" value="1"/>
</dbReference>
<dbReference type="PROSITE" id="PS51372">
    <property type="entry name" value="PRD_2"/>
    <property type="match status" value="1"/>
</dbReference>
<dbReference type="Pfam" id="PF08279">
    <property type="entry name" value="HTH_11"/>
    <property type="match status" value="1"/>
</dbReference>
<evidence type="ECO:0000256" key="1">
    <source>
        <dbReference type="ARBA" id="ARBA00022679"/>
    </source>
</evidence>
<dbReference type="CDD" id="cd00090">
    <property type="entry name" value="HTH_ARSR"/>
    <property type="match status" value="1"/>
</dbReference>
<dbReference type="Proteomes" id="UP000276128">
    <property type="component" value="Unassembled WGS sequence"/>
</dbReference>
<dbReference type="InterPro" id="IPR013011">
    <property type="entry name" value="PTS_EIIB_2"/>
</dbReference>
<dbReference type="Gene3D" id="1.10.10.10">
    <property type="entry name" value="Winged helix-like DNA-binding domain superfamily/Winged helix DNA-binding domain"/>
    <property type="match status" value="2"/>
</dbReference>
<accession>A0A430JGI3</accession>
<dbReference type="SUPFAM" id="SSF63520">
    <property type="entry name" value="PTS-regulatory domain, PRD"/>
    <property type="match status" value="2"/>
</dbReference>
<dbReference type="Pfam" id="PF00359">
    <property type="entry name" value="PTS_EIIA_2"/>
    <property type="match status" value="1"/>
</dbReference>
<keyword evidence="2" id="KW-0677">Repeat</keyword>
<gene>
    <name evidence="9" type="ORF">EJQ19_08155</name>
</gene>
<dbReference type="InterPro" id="IPR050661">
    <property type="entry name" value="BglG_antiterminators"/>
</dbReference>
<dbReference type="InterPro" id="IPR036388">
    <property type="entry name" value="WH-like_DNA-bd_sf"/>
</dbReference>
<dbReference type="SUPFAM" id="SSF46785">
    <property type="entry name" value="Winged helix' DNA-binding domain"/>
    <property type="match status" value="2"/>
</dbReference>
<name>A0A430JGI3_9BACL</name>
<evidence type="ECO:0000256" key="2">
    <source>
        <dbReference type="ARBA" id="ARBA00022737"/>
    </source>
</evidence>
<feature type="domain" description="PTS EIIA type-2" evidence="6">
    <location>
        <begin position="529"/>
        <end position="674"/>
    </location>
</feature>
<evidence type="ECO:0000256" key="4">
    <source>
        <dbReference type="ARBA" id="ARBA00023125"/>
    </source>
</evidence>
<dbReference type="SUPFAM" id="SSF52794">
    <property type="entry name" value="PTS system IIB component-like"/>
    <property type="match status" value="1"/>
</dbReference>
<dbReference type="PANTHER" id="PTHR30185">
    <property type="entry name" value="CRYPTIC BETA-GLUCOSIDE BGL OPERON ANTITERMINATOR"/>
    <property type="match status" value="1"/>
</dbReference>
<evidence type="ECO:0000259" key="8">
    <source>
        <dbReference type="PROSITE" id="PS51372"/>
    </source>
</evidence>
<dbReference type="Gene3D" id="3.40.50.2300">
    <property type="match status" value="1"/>
</dbReference>
<organism evidence="9 10">
    <name type="scientific">Paenibacillus whitsoniae</name>
    <dbReference type="NCBI Taxonomy" id="2496558"/>
    <lineage>
        <taxon>Bacteria</taxon>
        <taxon>Bacillati</taxon>
        <taxon>Bacillota</taxon>
        <taxon>Bacilli</taxon>
        <taxon>Bacillales</taxon>
        <taxon>Paenibacillaceae</taxon>
        <taxon>Paenibacillus</taxon>
    </lineage>
</organism>
<sequence length="682" mass="77169">MSLSHRHRQILELLLSRKDEITAGDIAAEIGISSRTVHRELSELEAIVAASGLTLHKKSGKGIQLQADDPAKLSLFKMKLQSLTAVEFSAQERKLFILCTLLEEEEPVKLFTLSHELGVTIPTITHDLDELAPWVSRAGLVLVRRRGYGVGLSGSEKNKRTMISHMARIYLDEADLFGKTDPSPAPVIAKLLELIGKDHFTQVEAALWQMEDEGLNELSENEYTNLLIDISIAIARIMKGKTMDAPAVHPAGRQSELSAQTIRHLSQQTATVFSDAEISYIAGLLAQKNTEYPNQLLPLKELNYMDIIWKLIQCMEDKTGIRLSTDRSLREGLLDHLEPALTRIRNGVPIRNPLLAQIKRDYEPLFEAIRQSVNATITDITVPDEEIGFLVMHFGASIERQKQFHRNVRAILVCTSGIGTSKMLAVRLTKELPQIQILGYASWFEAARIPESEYDLIISTIDLPLSEDRYMKLSPLLTKEEAERLRSFIQNVTLQKDRQPKQQEEEAQEDEAKSDRLRRIQNYVNEIVRIIDHFAVHPLVGPFDSLQETLRVVCEYARQSDYIEEVEPIVQLLLARERQSSQVIPDTSLALFHIRSEQVKVPSLTLFRLEEDLLLDRLEPSGVRQVLLMLGPRELSKESLEVLSEISSYLLIPAMIDLLKAGSEHEIKHFLSQELAAFLESK</sequence>
<dbReference type="GO" id="GO:0009401">
    <property type="term" value="P:phosphoenolpyruvate-dependent sugar phosphotransferase system"/>
    <property type="evidence" value="ECO:0007669"/>
    <property type="project" value="InterPro"/>
</dbReference>
<dbReference type="PROSITE" id="PS51099">
    <property type="entry name" value="PTS_EIIB_TYPE_2"/>
    <property type="match status" value="1"/>
</dbReference>
<feature type="domain" description="PTS EIIB type-2" evidence="7">
    <location>
        <begin position="408"/>
        <end position="497"/>
    </location>
</feature>
<dbReference type="Pfam" id="PF00874">
    <property type="entry name" value="PRD"/>
    <property type="match status" value="1"/>
</dbReference>
<evidence type="ECO:0000256" key="5">
    <source>
        <dbReference type="ARBA" id="ARBA00023163"/>
    </source>
</evidence>
<dbReference type="GO" id="GO:0003677">
    <property type="term" value="F:DNA binding"/>
    <property type="evidence" value="ECO:0007669"/>
    <property type="project" value="UniProtKB-KW"/>
</dbReference>
<evidence type="ECO:0000259" key="7">
    <source>
        <dbReference type="PROSITE" id="PS51099"/>
    </source>
</evidence>
<dbReference type="Gene3D" id="1.10.1790.10">
    <property type="entry name" value="PRD domain"/>
    <property type="match status" value="1"/>
</dbReference>
<keyword evidence="4" id="KW-0238">DNA-binding</keyword>
<keyword evidence="1" id="KW-0808">Transferase</keyword>
<dbReference type="OrthoDB" id="9776005at2"/>
<dbReference type="GO" id="GO:0008982">
    <property type="term" value="F:protein-N(PI)-phosphohistidine-sugar phosphotransferase activity"/>
    <property type="evidence" value="ECO:0007669"/>
    <property type="project" value="InterPro"/>
</dbReference>
<protein>
    <submittedName>
        <fullName evidence="9">PRD domain-containing protein</fullName>
    </submittedName>
</protein>